<evidence type="ECO:0000313" key="2">
    <source>
        <dbReference type="Proteomes" id="UP001173465"/>
    </source>
</evidence>
<comment type="caution">
    <text evidence="1">The sequence shown here is derived from an EMBL/GenBank/DDBJ whole genome shotgun (WGS) entry which is preliminary data.</text>
</comment>
<sequence length="117" mass="12433">MTEKYPKEAHYIPHQLRAGDFPVVTESVIFGANQVLQAGAVVGVNAEGHYVLSVAAAEDTSKNPVAICYHDIVTDDSPAHGVVQLTGEVLGEQLQLGEGHTVSSVKAALRPLSIFVR</sequence>
<accession>A0AAW7DV68</accession>
<evidence type="ECO:0000313" key="1">
    <source>
        <dbReference type="EMBL" id="MDM1697098.1"/>
    </source>
</evidence>
<reference evidence="1" key="2">
    <citation type="journal article" date="2022" name="Sci. Total Environ.">
        <title>Prevalence, transmission, and molecular epidemiology of tet(X)-positive bacteria among humans, animals, and environmental niches in China: An epidemiological, and genomic-based study.</title>
        <authorList>
            <person name="Dong N."/>
            <person name="Zeng Y."/>
            <person name="Cai C."/>
            <person name="Sun C."/>
            <person name="Lu J."/>
            <person name="Liu C."/>
            <person name="Zhou H."/>
            <person name="Sun Q."/>
            <person name="Shu L."/>
            <person name="Wang H."/>
            <person name="Wang Y."/>
            <person name="Wang S."/>
            <person name="Wu C."/>
            <person name="Chan E.W."/>
            <person name="Chen G."/>
            <person name="Shen Z."/>
            <person name="Chen S."/>
            <person name="Zhang R."/>
        </authorList>
    </citation>
    <scope>NUCLEOTIDE SEQUENCE</scope>
    <source>
        <strain evidence="1">DF46-2-2</strain>
    </source>
</reference>
<dbReference type="Gene3D" id="2.40.300.10">
    <property type="entry name" value="Head decoration protein D"/>
    <property type="match status" value="1"/>
</dbReference>
<dbReference type="Pfam" id="PF02924">
    <property type="entry name" value="HDPD"/>
    <property type="match status" value="1"/>
</dbReference>
<dbReference type="RefSeq" id="WP_286594359.1">
    <property type="nucleotide sequence ID" value="NZ_JACANB010000008.1"/>
</dbReference>
<gene>
    <name evidence="1" type="ORF">HX099_10580</name>
</gene>
<organism evidence="1 2">
    <name type="scientific">Thiopseudomonas alkaliphila</name>
    <dbReference type="NCBI Taxonomy" id="1697053"/>
    <lineage>
        <taxon>Bacteria</taxon>
        <taxon>Pseudomonadati</taxon>
        <taxon>Pseudomonadota</taxon>
        <taxon>Gammaproteobacteria</taxon>
        <taxon>Pseudomonadales</taxon>
        <taxon>Pseudomonadaceae</taxon>
        <taxon>Thiopseudomonas</taxon>
    </lineage>
</organism>
<proteinExistence type="predicted"/>
<reference evidence="1" key="1">
    <citation type="submission" date="2020-06" db="EMBL/GenBank/DDBJ databases">
        <authorList>
            <person name="Dong N."/>
        </authorList>
    </citation>
    <scope>NUCLEOTIDE SEQUENCE</scope>
    <source>
        <strain evidence="1">DF46-2-2</strain>
    </source>
</reference>
<dbReference type="InterPro" id="IPR004195">
    <property type="entry name" value="Head_decoration_D"/>
</dbReference>
<dbReference type="Proteomes" id="UP001173465">
    <property type="component" value="Unassembled WGS sequence"/>
</dbReference>
<protein>
    <submittedName>
        <fullName evidence="1">Head decoration protein</fullName>
    </submittedName>
</protein>
<dbReference type="AlphaFoldDB" id="A0AAW7DV68"/>
<dbReference type="EMBL" id="JACANB010000008">
    <property type="protein sequence ID" value="MDM1697098.1"/>
    <property type="molecule type" value="Genomic_DNA"/>
</dbReference>
<name>A0AAW7DV68_9GAMM</name>